<name>Q8NNE3_CORGL</name>
<dbReference type="Proteomes" id="UP000000582">
    <property type="component" value="Chromosome"/>
</dbReference>
<keyword evidence="2" id="KW-1185">Reference proteome</keyword>
<accession>Q8NNE3</accession>
<dbReference type="OrthoDB" id="9967566at2"/>
<evidence type="ECO:0000313" key="1">
    <source>
        <dbReference type="EMBL" id="BAB99654.1"/>
    </source>
</evidence>
<gene>
    <name evidence="1" type="ordered locus">Cgl2261</name>
</gene>
<dbReference type="PATRIC" id="fig|196627.13.peg.2193"/>
<protein>
    <submittedName>
        <fullName evidence="1">Uncharacterized protein</fullName>
    </submittedName>
</protein>
<dbReference type="HOGENOM" id="CLU_094505_0_0_11"/>
<dbReference type="EMBL" id="BA000036">
    <property type="protein sequence ID" value="BAB99654.1"/>
    <property type="molecule type" value="Genomic_DNA"/>
</dbReference>
<dbReference type="AlphaFoldDB" id="Q8NNE3"/>
<dbReference type="STRING" id="196627.cg2480"/>
<dbReference type="BioCyc" id="CORYNE:G18NG-11855-MONOMER"/>
<organism evidence="1 2">
    <name type="scientific">Corynebacterium glutamicum (strain ATCC 13032 / DSM 20300 / JCM 1318 / BCRC 11384 / CCUG 27702 / LMG 3730 / NBRC 12168 / NCIMB 10025 / NRRL B-2784 / 534)</name>
    <dbReference type="NCBI Taxonomy" id="196627"/>
    <lineage>
        <taxon>Bacteria</taxon>
        <taxon>Bacillati</taxon>
        <taxon>Actinomycetota</taxon>
        <taxon>Actinomycetes</taxon>
        <taxon>Mycobacteriales</taxon>
        <taxon>Corynebacteriaceae</taxon>
        <taxon>Corynebacterium</taxon>
    </lineage>
</organism>
<proteinExistence type="predicted"/>
<sequence>MLMTDIGDVDQIVWEFIHFHDDSINPFFEFIKSDCINDEAIERKTQILGIILGNEPCGSVIHARQNTIKPMSHTVSFGDGWIQVLEDAAETVSITDTLDALRFSPEQAEWAAEFGPLLCGPANQPPAYLTALDGHTKLPLSPQLTEFYSYARSWTNSEALGNVIDPDDYLDHLTDPRLHLQDLLDNEFERVGVLVDKQNRPLDPARCALFSLDALARAPYNRAYFVFAAPEPEIWAFENEHVHAPDLRAYLQARLST</sequence>
<reference evidence="2" key="1">
    <citation type="journal article" date="2003" name="Appl. Microbiol. Biotechnol.">
        <title>The Corynebacterium glutamicum genome: features and impacts on biotechnological processes.</title>
        <authorList>
            <person name="Ikeda M."/>
            <person name="Nakagawa S."/>
        </authorList>
    </citation>
    <scope>NUCLEOTIDE SEQUENCE [LARGE SCALE GENOMIC DNA]</scope>
    <source>
        <strain evidence="2">ATCC 13032 / DSM 20300 / BCRC 11384 / JCM 1318 / LMG 3730 / NCIMB 10025</strain>
    </source>
</reference>
<dbReference type="KEGG" id="cgl:Cgl2261"/>
<evidence type="ECO:0000313" key="2">
    <source>
        <dbReference type="Proteomes" id="UP000000582"/>
    </source>
</evidence>